<dbReference type="EMBL" id="KK914294">
    <property type="protein sequence ID" value="KDP42548.1"/>
    <property type="molecule type" value="Genomic_DNA"/>
</dbReference>
<organism evidence="1 2">
    <name type="scientific">Jatropha curcas</name>
    <name type="common">Barbados nut</name>
    <dbReference type="NCBI Taxonomy" id="180498"/>
    <lineage>
        <taxon>Eukaryota</taxon>
        <taxon>Viridiplantae</taxon>
        <taxon>Streptophyta</taxon>
        <taxon>Embryophyta</taxon>
        <taxon>Tracheophyta</taxon>
        <taxon>Spermatophyta</taxon>
        <taxon>Magnoliopsida</taxon>
        <taxon>eudicotyledons</taxon>
        <taxon>Gunneridae</taxon>
        <taxon>Pentapetalae</taxon>
        <taxon>rosids</taxon>
        <taxon>fabids</taxon>
        <taxon>Malpighiales</taxon>
        <taxon>Euphorbiaceae</taxon>
        <taxon>Crotonoideae</taxon>
        <taxon>Jatropheae</taxon>
        <taxon>Jatropha</taxon>
    </lineage>
</organism>
<keyword evidence="2" id="KW-1185">Reference proteome</keyword>
<accession>A0A067L5N3</accession>
<gene>
    <name evidence="1" type="ORF">JCGZ_24322</name>
</gene>
<dbReference type="Proteomes" id="UP000027138">
    <property type="component" value="Unassembled WGS sequence"/>
</dbReference>
<dbReference type="AlphaFoldDB" id="A0A067L5N3"/>
<evidence type="ECO:0000313" key="2">
    <source>
        <dbReference type="Proteomes" id="UP000027138"/>
    </source>
</evidence>
<evidence type="ECO:0000313" key="1">
    <source>
        <dbReference type="EMBL" id="KDP42548.1"/>
    </source>
</evidence>
<sequence length="72" mass="8013">MLCSCRKLALVITFSGLMDLDRPQPKPLRVYSRRSKEEPKIKMGIAALGIKGDTSATPMIRTPVQIQLQTRG</sequence>
<proteinExistence type="predicted"/>
<reference evidence="1 2" key="1">
    <citation type="journal article" date="2014" name="PLoS ONE">
        <title>Global Analysis of Gene Expression Profiles in Physic Nut (Jatropha curcas L.) Seedlings Exposed to Salt Stress.</title>
        <authorList>
            <person name="Zhang L."/>
            <person name="Zhang C."/>
            <person name="Wu P."/>
            <person name="Chen Y."/>
            <person name="Li M."/>
            <person name="Jiang H."/>
            <person name="Wu G."/>
        </authorList>
    </citation>
    <scope>NUCLEOTIDE SEQUENCE [LARGE SCALE GENOMIC DNA]</scope>
    <source>
        <strain evidence="2">cv. GZQX0401</strain>
        <tissue evidence="1">Young leaves</tissue>
    </source>
</reference>
<name>A0A067L5N3_JATCU</name>
<protein>
    <submittedName>
        <fullName evidence="1">Uncharacterized protein</fullName>
    </submittedName>
</protein>